<gene>
    <name evidence="1" type="ORF">BDQ12DRAFT_128757</name>
</gene>
<proteinExistence type="predicted"/>
<reference evidence="1 2" key="1">
    <citation type="journal article" date="2019" name="Nat. Ecol. Evol.">
        <title>Megaphylogeny resolves global patterns of mushroom evolution.</title>
        <authorList>
            <person name="Varga T."/>
            <person name="Krizsan K."/>
            <person name="Foldi C."/>
            <person name="Dima B."/>
            <person name="Sanchez-Garcia M."/>
            <person name="Sanchez-Ramirez S."/>
            <person name="Szollosi G.J."/>
            <person name="Szarkandi J.G."/>
            <person name="Papp V."/>
            <person name="Albert L."/>
            <person name="Andreopoulos W."/>
            <person name="Angelini C."/>
            <person name="Antonin V."/>
            <person name="Barry K.W."/>
            <person name="Bougher N.L."/>
            <person name="Buchanan P."/>
            <person name="Buyck B."/>
            <person name="Bense V."/>
            <person name="Catcheside P."/>
            <person name="Chovatia M."/>
            <person name="Cooper J."/>
            <person name="Damon W."/>
            <person name="Desjardin D."/>
            <person name="Finy P."/>
            <person name="Geml J."/>
            <person name="Haridas S."/>
            <person name="Hughes K."/>
            <person name="Justo A."/>
            <person name="Karasinski D."/>
            <person name="Kautmanova I."/>
            <person name="Kiss B."/>
            <person name="Kocsube S."/>
            <person name="Kotiranta H."/>
            <person name="LaButti K.M."/>
            <person name="Lechner B.E."/>
            <person name="Liimatainen K."/>
            <person name="Lipzen A."/>
            <person name="Lukacs Z."/>
            <person name="Mihaltcheva S."/>
            <person name="Morgado L.N."/>
            <person name="Niskanen T."/>
            <person name="Noordeloos M.E."/>
            <person name="Ohm R.A."/>
            <person name="Ortiz-Santana B."/>
            <person name="Ovrebo C."/>
            <person name="Racz N."/>
            <person name="Riley R."/>
            <person name="Savchenko A."/>
            <person name="Shiryaev A."/>
            <person name="Soop K."/>
            <person name="Spirin V."/>
            <person name="Szebenyi C."/>
            <person name="Tomsovsky M."/>
            <person name="Tulloss R.E."/>
            <person name="Uehling J."/>
            <person name="Grigoriev I.V."/>
            <person name="Vagvolgyi C."/>
            <person name="Papp T."/>
            <person name="Martin F.M."/>
            <person name="Miettinen O."/>
            <person name="Hibbett D.S."/>
            <person name="Nagy L.G."/>
        </authorList>
    </citation>
    <scope>NUCLEOTIDE SEQUENCE [LARGE SCALE GENOMIC DNA]</scope>
    <source>
        <strain evidence="1 2">CBS 166.37</strain>
    </source>
</reference>
<protein>
    <submittedName>
        <fullName evidence="1">Uncharacterized protein</fullName>
    </submittedName>
</protein>
<dbReference type="OrthoDB" id="70161at2759"/>
<dbReference type="Proteomes" id="UP000308652">
    <property type="component" value="Unassembled WGS sequence"/>
</dbReference>
<evidence type="ECO:0000313" key="1">
    <source>
        <dbReference type="EMBL" id="TFK31505.1"/>
    </source>
</evidence>
<dbReference type="EMBL" id="ML213741">
    <property type="protein sequence ID" value="TFK31505.1"/>
    <property type="molecule type" value="Genomic_DNA"/>
</dbReference>
<accession>A0A5C3LFW9</accession>
<sequence length="106" mass="12017">MTRAAKSDKWLNVETPYCNLFSKEEKEAFEFILLPPTSGSPPGPPPLKVQVLLAILELTYNRVLTYLMLDSSCLWVEPTLYYIFLALGSEFCTTRPGCGPRLTHYL</sequence>
<keyword evidence="2" id="KW-1185">Reference proteome</keyword>
<evidence type="ECO:0000313" key="2">
    <source>
        <dbReference type="Proteomes" id="UP000308652"/>
    </source>
</evidence>
<dbReference type="STRING" id="68775.A0A5C3LFW9"/>
<name>A0A5C3LFW9_9AGAR</name>
<organism evidence="1 2">
    <name type="scientific">Crucibulum laeve</name>
    <dbReference type="NCBI Taxonomy" id="68775"/>
    <lineage>
        <taxon>Eukaryota</taxon>
        <taxon>Fungi</taxon>
        <taxon>Dikarya</taxon>
        <taxon>Basidiomycota</taxon>
        <taxon>Agaricomycotina</taxon>
        <taxon>Agaricomycetes</taxon>
        <taxon>Agaricomycetidae</taxon>
        <taxon>Agaricales</taxon>
        <taxon>Agaricineae</taxon>
        <taxon>Nidulariaceae</taxon>
        <taxon>Crucibulum</taxon>
    </lineage>
</organism>
<dbReference type="AlphaFoldDB" id="A0A5C3LFW9"/>